<dbReference type="Gene3D" id="1.10.510.10">
    <property type="entry name" value="Transferase(Phosphotransferase) domain 1"/>
    <property type="match status" value="1"/>
</dbReference>
<dbReference type="PANTHER" id="PTHR43289">
    <property type="entry name" value="MITOGEN-ACTIVATED PROTEIN KINASE KINASE KINASE 20-RELATED"/>
    <property type="match status" value="1"/>
</dbReference>
<evidence type="ECO:0000313" key="9">
    <source>
        <dbReference type="Proteomes" id="UP000249799"/>
    </source>
</evidence>
<dbReference type="InterPro" id="IPR000719">
    <property type="entry name" value="Prot_kinase_dom"/>
</dbReference>
<sequence length="1248" mass="137651">MPKTIRLGPFELSHVIGRGGMGEVWRAVHRADGLEVGIKVLTSQGAHQEEFVRLFRNEIRAVAALDHPGIVRVLDMNAVDAAAQRSSGGRLSAGSPYLVMELAKRGSLDRYVPNTTWPIIRHVLLKVLDALAHAHARGVVHRDLKPQNLLVGCDADDPLGLKIADFGLAHPMDLTGRTGQFEQGWGTPHYMAPEQFRGQFRDYGPATDLYALGVVGWELTTGALPFDSDSPVELSALHLHRKLPVYRPRLEVPAGFEGWLRRLLQKDFRERFPSAAHAAYSLRVILGNNPAFDVADDYDIAGTGEPPPGLSQQLKSQGSTHLLRPSADAGDNTTRHGVADTTRLIDFGDPDGDDMLQVIEEMDAATRAVSPGAVAAGYFEQEAPGRDAAQNAEDEEVGEALAEIVSPQPPVQWEKRGRIEPAPQLLGAGLGLFGLRTVRMVDRQSERDALWATLRQMHRDFQPRVVILRGSTGTGKSRLSRWLCERASEVGAAKVLTATHSQMDSPSDGLAALFARHYGCVGLNRHETERRLRTILEAEGVTEPYEWRALTEYISPFNSNLAANDPSVERVRLTSEAQRFSLLRRAVERVARKQPLIICFEDIHWSAESLAWMQFLMAGDAIRVPIMLVATAHEDLLAECPRERESLEALAKLECAQTHRILPLNAEDTAELVRRLLLLEGGLAEQVEERSGGNPLFAVQLVGDWVSTGKLKVGERGFCLEEGGEVTIPDGVHQIWRARLKYVLDRSANPDHTRQALELAAAFGVAVDRAEWRHACAAAGLAVDEALEDTLFEHALAQPGRDDASDRQSRTLVDSGWRFAHRMLRESLQRLSVEANRWELLNSIGADTLDALYPESAAHAERRAHYLRQAGRLAEAAVTLMSAVRYRSQRSELSRAHELLDELEALLDTLEANAALMPASLALPRDWLSRERARGWLHRSEIFGWSGRFKRALKFGNLAADAAEKLGSVSLISPAYCALANAHLHLGNYDVAQSAFERAREAERAAVPQLPAYQRGLSTLGLARVRIALGAFGDAQELLHGAREIFEECGDSQSLARCYNALGDVARKVGELEQARAYSVEARGLFASGGNQIGVADCLNDLGELYYLLGDPQAAESHVEDALRLYESIGSKRAMGVRLNLALLWIERREFERARQLLVNARDHFERERQRSDLAHASILLLACAAHHHDWVIWNALFAQAEELRRSTGMRDPHIARAAAVAAQVTESAGDPARAAKARALSEAFECE</sequence>
<dbReference type="Gene3D" id="1.25.40.10">
    <property type="entry name" value="Tetratricopeptide repeat domain"/>
    <property type="match status" value="2"/>
</dbReference>
<feature type="coiled-coil region" evidence="5">
    <location>
        <begin position="886"/>
        <end position="913"/>
    </location>
</feature>
<protein>
    <recommendedName>
        <fullName evidence="7">Protein kinase domain-containing protein</fullName>
    </recommendedName>
</protein>
<dbReference type="Pfam" id="PF13191">
    <property type="entry name" value="AAA_16"/>
    <property type="match status" value="1"/>
</dbReference>
<dbReference type="RefSeq" id="WP_111331253.1">
    <property type="nucleotide sequence ID" value="NZ_CP030032.1"/>
</dbReference>
<dbReference type="SMART" id="SM00220">
    <property type="entry name" value="S_TKc"/>
    <property type="match status" value="1"/>
</dbReference>
<feature type="compositionally biased region" description="Polar residues" evidence="6">
    <location>
        <begin position="310"/>
        <end position="320"/>
    </location>
</feature>
<evidence type="ECO:0000256" key="5">
    <source>
        <dbReference type="SAM" id="Coils"/>
    </source>
</evidence>
<keyword evidence="9" id="KW-1185">Reference proteome</keyword>
<dbReference type="Pfam" id="PF13424">
    <property type="entry name" value="TPR_12"/>
    <property type="match status" value="1"/>
</dbReference>
<evidence type="ECO:0000256" key="4">
    <source>
        <dbReference type="ARBA" id="ARBA00022840"/>
    </source>
</evidence>
<gene>
    <name evidence="8" type="ORF">DN745_00835</name>
</gene>
<dbReference type="SMART" id="SM00028">
    <property type="entry name" value="TPR"/>
    <property type="match status" value="4"/>
</dbReference>
<dbReference type="InterPro" id="IPR041664">
    <property type="entry name" value="AAA_16"/>
</dbReference>
<dbReference type="OrthoDB" id="5477118at2"/>
<evidence type="ECO:0000256" key="6">
    <source>
        <dbReference type="SAM" id="MobiDB-lite"/>
    </source>
</evidence>
<evidence type="ECO:0000256" key="1">
    <source>
        <dbReference type="ARBA" id="ARBA00022679"/>
    </source>
</evidence>
<dbReference type="InterPro" id="IPR011009">
    <property type="entry name" value="Kinase-like_dom_sf"/>
</dbReference>
<evidence type="ECO:0000256" key="2">
    <source>
        <dbReference type="ARBA" id="ARBA00022741"/>
    </source>
</evidence>
<dbReference type="SUPFAM" id="SSF52540">
    <property type="entry name" value="P-loop containing nucleoside triphosphate hydrolases"/>
    <property type="match status" value="1"/>
</dbReference>
<dbReference type="Gene3D" id="3.30.200.20">
    <property type="entry name" value="Phosphorylase Kinase, domain 1"/>
    <property type="match status" value="1"/>
</dbReference>
<dbReference type="PANTHER" id="PTHR43289:SF6">
    <property type="entry name" value="SERINE_THREONINE-PROTEIN KINASE NEKL-3"/>
    <property type="match status" value="1"/>
</dbReference>
<feature type="domain" description="Protein kinase" evidence="7">
    <location>
        <begin position="10"/>
        <end position="292"/>
    </location>
</feature>
<dbReference type="Proteomes" id="UP000249799">
    <property type="component" value="Chromosome"/>
</dbReference>
<keyword evidence="5" id="KW-0175">Coiled coil</keyword>
<evidence type="ECO:0000256" key="3">
    <source>
        <dbReference type="ARBA" id="ARBA00022777"/>
    </source>
</evidence>
<keyword evidence="2" id="KW-0547">Nucleotide-binding</keyword>
<dbReference type="CDD" id="cd14014">
    <property type="entry name" value="STKc_PknB_like"/>
    <property type="match status" value="1"/>
</dbReference>
<dbReference type="Pfam" id="PF13181">
    <property type="entry name" value="TPR_8"/>
    <property type="match status" value="1"/>
</dbReference>
<evidence type="ECO:0000259" key="7">
    <source>
        <dbReference type="PROSITE" id="PS50011"/>
    </source>
</evidence>
<dbReference type="InterPro" id="IPR019734">
    <property type="entry name" value="TPR_rpt"/>
</dbReference>
<dbReference type="KEGG" id="bsed:DN745_00835"/>
<keyword evidence="3" id="KW-0418">Kinase</keyword>
<dbReference type="Pfam" id="PF00069">
    <property type="entry name" value="Pkinase"/>
    <property type="match status" value="1"/>
</dbReference>
<reference evidence="8 9" key="1">
    <citation type="submission" date="2018-06" db="EMBL/GenBank/DDBJ databases">
        <title>Lujinxingia sediminis gen. nov. sp. nov., a new facultative anaerobic member of the class Deltaproteobacteria, and proposal of Lujinxingaceae fam. nov.</title>
        <authorList>
            <person name="Guo L.-Y."/>
            <person name="Li C.-M."/>
            <person name="Wang S."/>
            <person name="Du Z.-J."/>
        </authorList>
    </citation>
    <scope>NUCLEOTIDE SEQUENCE [LARGE SCALE GENOMIC DNA]</scope>
    <source>
        <strain evidence="8 9">FA350</strain>
    </source>
</reference>
<name>A0A2Z4FGA3_9DELT</name>
<dbReference type="PROSITE" id="PS00108">
    <property type="entry name" value="PROTEIN_KINASE_ST"/>
    <property type="match status" value="1"/>
</dbReference>
<dbReference type="InterPro" id="IPR027417">
    <property type="entry name" value="P-loop_NTPase"/>
</dbReference>
<dbReference type="SUPFAM" id="SSF56112">
    <property type="entry name" value="Protein kinase-like (PK-like)"/>
    <property type="match status" value="1"/>
</dbReference>
<dbReference type="AlphaFoldDB" id="A0A2Z4FGA3"/>
<keyword evidence="4" id="KW-0067">ATP-binding</keyword>
<dbReference type="GO" id="GO:0004674">
    <property type="term" value="F:protein serine/threonine kinase activity"/>
    <property type="evidence" value="ECO:0007669"/>
    <property type="project" value="TreeGrafter"/>
</dbReference>
<organism evidence="8 9">
    <name type="scientific">Bradymonas sediminis</name>
    <dbReference type="NCBI Taxonomy" id="1548548"/>
    <lineage>
        <taxon>Bacteria</taxon>
        <taxon>Deltaproteobacteria</taxon>
        <taxon>Bradymonadales</taxon>
        <taxon>Bradymonadaceae</taxon>
        <taxon>Bradymonas</taxon>
    </lineage>
</organism>
<dbReference type="PROSITE" id="PS50011">
    <property type="entry name" value="PROTEIN_KINASE_DOM"/>
    <property type="match status" value="1"/>
</dbReference>
<proteinExistence type="predicted"/>
<dbReference type="InterPro" id="IPR011990">
    <property type="entry name" value="TPR-like_helical_dom_sf"/>
</dbReference>
<dbReference type="SUPFAM" id="SSF48452">
    <property type="entry name" value="TPR-like"/>
    <property type="match status" value="2"/>
</dbReference>
<evidence type="ECO:0000313" key="8">
    <source>
        <dbReference type="EMBL" id="AWV87949.1"/>
    </source>
</evidence>
<dbReference type="EMBL" id="CP030032">
    <property type="protein sequence ID" value="AWV87949.1"/>
    <property type="molecule type" value="Genomic_DNA"/>
</dbReference>
<keyword evidence="1" id="KW-0808">Transferase</keyword>
<accession>A0A2Z4FGA3</accession>
<feature type="region of interest" description="Disordered" evidence="6">
    <location>
        <begin position="298"/>
        <end position="337"/>
    </location>
</feature>
<dbReference type="InterPro" id="IPR008271">
    <property type="entry name" value="Ser/Thr_kinase_AS"/>
</dbReference>
<dbReference type="GO" id="GO:0005524">
    <property type="term" value="F:ATP binding"/>
    <property type="evidence" value="ECO:0007669"/>
    <property type="project" value="UniProtKB-KW"/>
</dbReference>